<dbReference type="PROSITE" id="PS00041">
    <property type="entry name" value="HTH_ARAC_FAMILY_1"/>
    <property type="match status" value="1"/>
</dbReference>
<keyword evidence="3" id="KW-0804">Transcription</keyword>
<feature type="domain" description="Response regulatory" evidence="6">
    <location>
        <begin position="2"/>
        <end position="119"/>
    </location>
</feature>
<dbReference type="CDD" id="cd17536">
    <property type="entry name" value="REC_YesN-like"/>
    <property type="match status" value="1"/>
</dbReference>
<evidence type="ECO:0000256" key="2">
    <source>
        <dbReference type="ARBA" id="ARBA00023125"/>
    </source>
</evidence>
<gene>
    <name evidence="7" type="ORF">ACFQWB_06870</name>
</gene>
<proteinExistence type="predicted"/>
<reference evidence="8" key="1">
    <citation type="journal article" date="2019" name="Int. J. Syst. Evol. Microbiol.">
        <title>The Global Catalogue of Microorganisms (GCM) 10K type strain sequencing project: providing services to taxonomists for standard genome sequencing and annotation.</title>
        <authorList>
            <consortium name="The Broad Institute Genomics Platform"/>
            <consortium name="The Broad Institute Genome Sequencing Center for Infectious Disease"/>
            <person name="Wu L."/>
            <person name="Ma J."/>
        </authorList>
    </citation>
    <scope>NUCLEOTIDE SEQUENCE [LARGE SCALE GENOMIC DNA]</scope>
    <source>
        <strain evidence="8">JCM 18657</strain>
    </source>
</reference>
<keyword evidence="4" id="KW-0597">Phosphoprotein</keyword>
<dbReference type="PRINTS" id="PR00032">
    <property type="entry name" value="HTHARAC"/>
</dbReference>
<dbReference type="PANTHER" id="PTHR43280:SF2">
    <property type="entry name" value="HTH-TYPE TRANSCRIPTIONAL REGULATOR EXSA"/>
    <property type="match status" value="1"/>
</dbReference>
<dbReference type="InterPro" id="IPR011006">
    <property type="entry name" value="CheY-like_superfamily"/>
</dbReference>
<feature type="modified residue" description="4-aspartylphosphate" evidence="4">
    <location>
        <position position="54"/>
    </location>
</feature>
<comment type="caution">
    <text evidence="7">The sequence shown here is derived from an EMBL/GenBank/DDBJ whole genome shotgun (WGS) entry which is preliminary data.</text>
</comment>
<dbReference type="InterPro" id="IPR020449">
    <property type="entry name" value="Tscrpt_reg_AraC-type_HTH"/>
</dbReference>
<dbReference type="RefSeq" id="WP_138790161.1">
    <property type="nucleotide sequence ID" value="NZ_JBHTGQ010000015.1"/>
</dbReference>
<dbReference type="PROSITE" id="PS50110">
    <property type="entry name" value="RESPONSE_REGULATORY"/>
    <property type="match status" value="1"/>
</dbReference>
<organism evidence="7 8">
    <name type="scientific">Paenibacillus thermoaerophilus</name>
    <dbReference type="NCBI Taxonomy" id="1215385"/>
    <lineage>
        <taxon>Bacteria</taxon>
        <taxon>Bacillati</taxon>
        <taxon>Bacillota</taxon>
        <taxon>Bacilli</taxon>
        <taxon>Bacillales</taxon>
        <taxon>Paenibacillaceae</taxon>
        <taxon>Paenibacillus</taxon>
    </lineage>
</organism>
<dbReference type="SUPFAM" id="SSF46689">
    <property type="entry name" value="Homeodomain-like"/>
    <property type="match status" value="2"/>
</dbReference>
<name>A0ABW2V4C5_9BACL</name>
<evidence type="ECO:0000256" key="1">
    <source>
        <dbReference type="ARBA" id="ARBA00023015"/>
    </source>
</evidence>
<sequence>MHVLVVDDEPMICKGLAKLLRQADERIQSVETADNGETAMRRIEERRPDIVFTDIRMPRMDGLQLCGLLFERYPDVQLVVVSGYSDFEYAKRCMSYGAKDYILKPINRKQVQETVAKLIRESDRRLSSQAYVSPRSIEEKVSRLASAWSALRAAEVQRLLEDWSRAIAEYPLGEGKRIELVSEIDAMFRGRMQLREGQPAPADIDYAACPSWTEAFGRFGGELMLSLEREAERRRDRSKHPVDLAKRYIDEHLAEEITLDEVAEVLGLNASYFSQLFKQVTGETFIHYRIRRRMEKAKRLLADPERRITDISFEVGYADHPHFTKTFKKMTGLSPTEYRISLGIRE</sequence>
<dbReference type="EMBL" id="JBHTGQ010000015">
    <property type="protein sequence ID" value="MFC7749660.1"/>
    <property type="molecule type" value="Genomic_DNA"/>
</dbReference>
<evidence type="ECO:0000313" key="8">
    <source>
        <dbReference type="Proteomes" id="UP001596528"/>
    </source>
</evidence>
<evidence type="ECO:0000256" key="4">
    <source>
        <dbReference type="PROSITE-ProRule" id="PRU00169"/>
    </source>
</evidence>
<dbReference type="Pfam" id="PF00072">
    <property type="entry name" value="Response_reg"/>
    <property type="match status" value="1"/>
</dbReference>
<keyword evidence="1" id="KW-0805">Transcription regulation</keyword>
<dbReference type="SMART" id="SM00448">
    <property type="entry name" value="REC"/>
    <property type="match status" value="1"/>
</dbReference>
<protein>
    <submittedName>
        <fullName evidence="7">Response regulator</fullName>
    </submittedName>
</protein>
<evidence type="ECO:0000259" key="5">
    <source>
        <dbReference type="PROSITE" id="PS01124"/>
    </source>
</evidence>
<dbReference type="Gene3D" id="3.40.50.2300">
    <property type="match status" value="1"/>
</dbReference>
<dbReference type="PROSITE" id="PS01124">
    <property type="entry name" value="HTH_ARAC_FAMILY_2"/>
    <property type="match status" value="1"/>
</dbReference>
<dbReference type="SUPFAM" id="SSF52172">
    <property type="entry name" value="CheY-like"/>
    <property type="match status" value="1"/>
</dbReference>
<evidence type="ECO:0000256" key="3">
    <source>
        <dbReference type="ARBA" id="ARBA00023163"/>
    </source>
</evidence>
<accession>A0ABW2V4C5</accession>
<dbReference type="InterPro" id="IPR018060">
    <property type="entry name" value="HTH_AraC"/>
</dbReference>
<keyword evidence="2" id="KW-0238">DNA-binding</keyword>
<dbReference type="SMART" id="SM00342">
    <property type="entry name" value="HTH_ARAC"/>
    <property type="match status" value="1"/>
</dbReference>
<dbReference type="PANTHER" id="PTHR43280">
    <property type="entry name" value="ARAC-FAMILY TRANSCRIPTIONAL REGULATOR"/>
    <property type="match status" value="1"/>
</dbReference>
<feature type="domain" description="HTH araC/xylS-type" evidence="5">
    <location>
        <begin position="243"/>
        <end position="341"/>
    </location>
</feature>
<dbReference type="Pfam" id="PF12833">
    <property type="entry name" value="HTH_18"/>
    <property type="match status" value="1"/>
</dbReference>
<evidence type="ECO:0000313" key="7">
    <source>
        <dbReference type="EMBL" id="MFC7749660.1"/>
    </source>
</evidence>
<keyword evidence="8" id="KW-1185">Reference proteome</keyword>
<dbReference type="InterPro" id="IPR018062">
    <property type="entry name" value="HTH_AraC-typ_CS"/>
</dbReference>
<dbReference type="InterPro" id="IPR009057">
    <property type="entry name" value="Homeodomain-like_sf"/>
</dbReference>
<dbReference type="Proteomes" id="UP001596528">
    <property type="component" value="Unassembled WGS sequence"/>
</dbReference>
<dbReference type="InterPro" id="IPR001789">
    <property type="entry name" value="Sig_transdc_resp-reg_receiver"/>
</dbReference>
<evidence type="ECO:0000259" key="6">
    <source>
        <dbReference type="PROSITE" id="PS50110"/>
    </source>
</evidence>
<dbReference type="Gene3D" id="1.10.10.60">
    <property type="entry name" value="Homeodomain-like"/>
    <property type="match status" value="2"/>
</dbReference>